<dbReference type="AlphaFoldDB" id="A0A9X2WCT5"/>
<evidence type="ECO:0000313" key="2">
    <source>
        <dbReference type="EMBL" id="MCT7358063.1"/>
    </source>
</evidence>
<dbReference type="Pfam" id="PF08379">
    <property type="entry name" value="Bact_transglu_N"/>
    <property type="match status" value="1"/>
</dbReference>
<proteinExistence type="predicted"/>
<dbReference type="InterPro" id="IPR002931">
    <property type="entry name" value="Transglutaminase-like"/>
</dbReference>
<evidence type="ECO:0000259" key="1">
    <source>
        <dbReference type="SMART" id="SM00460"/>
    </source>
</evidence>
<dbReference type="EMBL" id="JAOANI010000012">
    <property type="protein sequence ID" value="MCT7358063.1"/>
    <property type="molecule type" value="Genomic_DNA"/>
</dbReference>
<reference evidence="2" key="1">
    <citation type="journal article" date="2022" name="Front. Microbiol.">
        <title>Genome-based taxonomic rearrangement of Oceanobacter-related bacteria including the description of Thalassolituus hydrocarbonoclasticus sp. nov. and Thalassolituus pacificus sp. nov. and emended description of the genus Thalassolituus.</title>
        <authorList>
            <person name="Dong C."/>
            <person name="Wei L."/>
            <person name="Wang J."/>
            <person name="Lai Q."/>
            <person name="Huang Z."/>
            <person name="Shao Z."/>
        </authorList>
    </citation>
    <scope>NUCLEOTIDE SEQUENCE</scope>
    <source>
        <strain evidence="2">59MF3M-4</strain>
    </source>
</reference>
<comment type="caution">
    <text evidence="2">The sequence shown here is derived from an EMBL/GenBank/DDBJ whole genome shotgun (WGS) entry which is preliminary data.</text>
</comment>
<dbReference type="RefSeq" id="WP_260974986.1">
    <property type="nucleotide sequence ID" value="NZ_JAOANI010000012.1"/>
</dbReference>
<accession>A0A9X2WCT5</accession>
<reference evidence="2" key="2">
    <citation type="submission" date="2022-08" db="EMBL/GenBank/DDBJ databases">
        <authorList>
            <person name="Dong C."/>
        </authorList>
    </citation>
    <scope>NUCLEOTIDE SEQUENCE</scope>
    <source>
        <strain evidence="2">59MF3M-4</strain>
    </source>
</reference>
<dbReference type="Pfam" id="PF01841">
    <property type="entry name" value="Transglut_core"/>
    <property type="match status" value="1"/>
</dbReference>
<dbReference type="PANTHER" id="PTHR33490:SF7">
    <property type="entry name" value="BLR2979 PROTEIN"/>
    <property type="match status" value="1"/>
</dbReference>
<sequence>MRYRVCHITEYQYQSRVSHCYNLAHLMPRNTRRQQCINTQLDVQPAASFSVRREDYYGNWAQHFEIQQPHKILRIIATTDVQTNVQDTVMNLDLGITCGAALQQMQNNQDEAVLMAREFMLDSPMIRANDALRDYAAGIFQPEKSLLSAVMALTQKIYSEFTYSPQATTIATPIDEVMQNKQGVCQDFAHLQIGCLRALGFAAKYVSGYLETLPPPGQEKMLGADASHAWISVFAPGEGWFEFDPTNNCMAGEQHIITAWGRDYFDVTPLCGVIFGGGENPTLSVSVDVRRL</sequence>
<dbReference type="Gene3D" id="3.10.620.30">
    <property type="match status" value="1"/>
</dbReference>
<dbReference type="SMART" id="SM00460">
    <property type="entry name" value="TGc"/>
    <property type="match status" value="1"/>
</dbReference>
<dbReference type="SUPFAM" id="SSF54001">
    <property type="entry name" value="Cysteine proteinases"/>
    <property type="match status" value="1"/>
</dbReference>
<evidence type="ECO:0000313" key="3">
    <source>
        <dbReference type="Proteomes" id="UP001147830"/>
    </source>
</evidence>
<gene>
    <name evidence="2" type="ORF">NYR02_03385</name>
</gene>
<protein>
    <submittedName>
        <fullName evidence="2">Transglutaminase family protein</fullName>
    </submittedName>
</protein>
<dbReference type="InterPro" id="IPR013589">
    <property type="entry name" value="Bac_transglu_N"/>
</dbReference>
<name>A0A9X2WCT5_9GAMM</name>
<dbReference type="Proteomes" id="UP001147830">
    <property type="component" value="Unassembled WGS sequence"/>
</dbReference>
<feature type="domain" description="Transglutaminase-like" evidence="1">
    <location>
        <begin position="177"/>
        <end position="247"/>
    </location>
</feature>
<keyword evidence="3" id="KW-1185">Reference proteome</keyword>
<dbReference type="InterPro" id="IPR038765">
    <property type="entry name" value="Papain-like_cys_pep_sf"/>
</dbReference>
<organism evidence="2 3">
    <name type="scientific">Thalassolituus pacificus</name>
    <dbReference type="NCBI Taxonomy" id="2975440"/>
    <lineage>
        <taxon>Bacteria</taxon>
        <taxon>Pseudomonadati</taxon>
        <taxon>Pseudomonadota</taxon>
        <taxon>Gammaproteobacteria</taxon>
        <taxon>Oceanospirillales</taxon>
        <taxon>Oceanospirillaceae</taxon>
        <taxon>Thalassolituus</taxon>
    </lineage>
</organism>
<dbReference type="PANTHER" id="PTHR33490">
    <property type="entry name" value="BLR5614 PROTEIN-RELATED"/>
    <property type="match status" value="1"/>
</dbReference>